<dbReference type="Gene3D" id="3.30.700.10">
    <property type="entry name" value="Glycoprotein, Type 4 Pilin"/>
    <property type="match status" value="1"/>
</dbReference>
<dbReference type="AlphaFoldDB" id="A0A5B8NNQ5"/>
<dbReference type="KEGG" id="enn:FRE64_13645"/>
<evidence type="ECO:0000313" key="3">
    <source>
        <dbReference type="Proteomes" id="UP000318453"/>
    </source>
</evidence>
<protein>
    <submittedName>
        <fullName evidence="2">Prepilin-type N-terminal cleavage/methylation domain-containing protein</fullName>
    </submittedName>
</protein>
<proteinExistence type="predicted"/>
<gene>
    <name evidence="2" type="ORF">FRE64_13645</name>
</gene>
<dbReference type="OrthoDB" id="427050at2"/>
<keyword evidence="1" id="KW-0472">Membrane</keyword>
<dbReference type="Pfam" id="PF07963">
    <property type="entry name" value="N_methyl"/>
    <property type="match status" value="1"/>
</dbReference>
<reference evidence="2 3" key="1">
    <citation type="submission" date="2019-08" db="EMBL/GenBank/DDBJ databases">
        <title>Carotenoids and Carotenoid Binding Proteins in the Halophilic Cyanobacterium Euhalothece sp. ZM00.</title>
        <authorList>
            <person name="Cho S.M."/>
            <person name="Song J.Y."/>
            <person name="Park Y.-I."/>
        </authorList>
    </citation>
    <scope>NUCLEOTIDE SEQUENCE [LARGE SCALE GENOMIC DNA]</scope>
    <source>
        <strain evidence="2 3">Z-M001</strain>
    </source>
</reference>
<dbReference type="EMBL" id="CP042326">
    <property type="protein sequence ID" value="QDZ40892.1"/>
    <property type="molecule type" value="Genomic_DNA"/>
</dbReference>
<dbReference type="InterPro" id="IPR012902">
    <property type="entry name" value="N_methyl_site"/>
</dbReference>
<keyword evidence="1" id="KW-0812">Transmembrane</keyword>
<feature type="transmembrane region" description="Helical" evidence="1">
    <location>
        <begin position="21"/>
        <end position="44"/>
    </location>
</feature>
<keyword evidence="3" id="KW-1185">Reference proteome</keyword>
<organism evidence="2 3">
    <name type="scientific">Euhalothece natronophila Z-M001</name>
    <dbReference type="NCBI Taxonomy" id="522448"/>
    <lineage>
        <taxon>Bacteria</taxon>
        <taxon>Bacillati</taxon>
        <taxon>Cyanobacteriota</taxon>
        <taxon>Cyanophyceae</taxon>
        <taxon>Oscillatoriophycideae</taxon>
        <taxon>Chroococcales</taxon>
        <taxon>Halothecacae</taxon>
        <taxon>Halothece cluster</taxon>
        <taxon>Euhalothece</taxon>
    </lineage>
</organism>
<accession>A0A5B8NNQ5</accession>
<dbReference type="InterPro" id="IPR045584">
    <property type="entry name" value="Pilin-like"/>
</dbReference>
<dbReference type="Proteomes" id="UP000318453">
    <property type="component" value="Chromosome"/>
</dbReference>
<keyword evidence="1" id="KW-1133">Transmembrane helix</keyword>
<sequence length="224" mass="24759">MKSMRLNQINCLASKKQNSGFTLTELLVAIVITGILVAGSSIGLDTLLQRNARNERQTLRRQEINRALDFIAEEIKMADTISDDPNNDVPEGSKISRSTASNQTPILILTIPNFDDKVVYRIAEPTTSTVWQGPRVIYRWGPGFTSDGNYSNEGNSESWQNRPLIDFISAEEGGSCESGTIIPESPEGFYICQQGNRTAEIVIRNSEGSIKLRQKAFARSNASD</sequence>
<evidence type="ECO:0000256" key="1">
    <source>
        <dbReference type="SAM" id="Phobius"/>
    </source>
</evidence>
<evidence type="ECO:0000313" key="2">
    <source>
        <dbReference type="EMBL" id="QDZ40892.1"/>
    </source>
</evidence>
<dbReference type="NCBIfam" id="TIGR02532">
    <property type="entry name" value="IV_pilin_GFxxxE"/>
    <property type="match status" value="1"/>
</dbReference>
<dbReference type="SUPFAM" id="SSF54523">
    <property type="entry name" value="Pili subunits"/>
    <property type="match status" value="1"/>
</dbReference>
<name>A0A5B8NNQ5_9CHRO</name>